<evidence type="ECO:0000313" key="2">
    <source>
        <dbReference type="EMBL" id="GMS99580.1"/>
    </source>
</evidence>
<gene>
    <name evidence="2" type="ORF">PENTCL1PPCAC_21755</name>
</gene>
<evidence type="ECO:0000313" key="3">
    <source>
        <dbReference type="Proteomes" id="UP001432027"/>
    </source>
</evidence>
<keyword evidence="3" id="KW-1185">Reference proteome</keyword>
<dbReference type="EMBL" id="BTSX01000005">
    <property type="protein sequence ID" value="GMS99580.1"/>
    <property type="molecule type" value="Genomic_DNA"/>
</dbReference>
<evidence type="ECO:0000256" key="1">
    <source>
        <dbReference type="SAM" id="MobiDB-lite"/>
    </source>
</evidence>
<feature type="region of interest" description="Disordered" evidence="1">
    <location>
        <begin position="146"/>
        <end position="170"/>
    </location>
</feature>
<name>A0AAV5TYF5_9BILA</name>
<reference evidence="2" key="1">
    <citation type="submission" date="2023-10" db="EMBL/GenBank/DDBJ databases">
        <title>Genome assembly of Pristionchus species.</title>
        <authorList>
            <person name="Yoshida K."/>
            <person name="Sommer R.J."/>
        </authorList>
    </citation>
    <scope>NUCLEOTIDE SEQUENCE</scope>
    <source>
        <strain evidence="2">RS0144</strain>
    </source>
</reference>
<organism evidence="2 3">
    <name type="scientific">Pristionchus entomophagus</name>
    <dbReference type="NCBI Taxonomy" id="358040"/>
    <lineage>
        <taxon>Eukaryota</taxon>
        <taxon>Metazoa</taxon>
        <taxon>Ecdysozoa</taxon>
        <taxon>Nematoda</taxon>
        <taxon>Chromadorea</taxon>
        <taxon>Rhabditida</taxon>
        <taxon>Rhabditina</taxon>
        <taxon>Diplogasteromorpha</taxon>
        <taxon>Diplogasteroidea</taxon>
        <taxon>Neodiplogasteridae</taxon>
        <taxon>Pristionchus</taxon>
    </lineage>
</organism>
<comment type="caution">
    <text evidence="2">The sequence shown here is derived from an EMBL/GenBank/DDBJ whole genome shotgun (WGS) entry which is preliminary data.</text>
</comment>
<protein>
    <submittedName>
        <fullName evidence="2">Uncharacterized protein</fullName>
    </submittedName>
</protein>
<accession>A0AAV5TYF5</accession>
<proteinExistence type="predicted"/>
<dbReference type="AlphaFoldDB" id="A0AAV5TYF5"/>
<sequence length="170" mass="19345">MDVARLLDTRAREILCEAILKEMEVPSEVESRAARDDAKKSALRAEAKLDTTMKKWTDTRKQLENYKDVIDPAQTAAARELDEQRSALRVQAASLRQAMEAHGIDREEFGRRMDENDVLDADIGQLLRTVEGAKENSQVIQRVKSQLVVSQKQEEKKDEESVETSDVEMQ</sequence>
<feature type="compositionally biased region" description="Acidic residues" evidence="1">
    <location>
        <begin position="160"/>
        <end position="170"/>
    </location>
</feature>
<dbReference type="Proteomes" id="UP001432027">
    <property type="component" value="Unassembled WGS sequence"/>
</dbReference>